<keyword evidence="5 16" id="KW-0812">Transmembrane</keyword>
<feature type="transmembrane region" description="Helical" evidence="16">
    <location>
        <begin position="1263"/>
        <end position="1286"/>
    </location>
</feature>
<evidence type="ECO:0000256" key="9">
    <source>
        <dbReference type="ARBA" id="ARBA00023136"/>
    </source>
</evidence>
<feature type="region of interest" description="Disordered" evidence="15">
    <location>
        <begin position="61"/>
        <end position="91"/>
    </location>
</feature>
<evidence type="ECO:0000256" key="14">
    <source>
        <dbReference type="SAM" id="Coils"/>
    </source>
</evidence>
<evidence type="ECO:0000256" key="7">
    <source>
        <dbReference type="ARBA" id="ARBA00022801"/>
    </source>
</evidence>
<feature type="transmembrane region" description="Helical" evidence="16">
    <location>
        <begin position="1322"/>
        <end position="1342"/>
    </location>
</feature>
<feature type="binding site" evidence="12">
    <location>
        <position position="953"/>
    </location>
    <ligand>
        <name>Zn(2+)</name>
        <dbReference type="ChEBI" id="CHEBI:29105"/>
        <label>1</label>
    </ligand>
</feature>
<feature type="coiled-coil region" evidence="14">
    <location>
        <begin position="1635"/>
        <end position="1669"/>
    </location>
</feature>
<protein>
    <recommendedName>
        <fullName evidence="13">Phosphodiesterase</fullName>
        <ecNumber evidence="13">3.1.4.-</ecNumber>
    </recommendedName>
</protein>
<dbReference type="InterPro" id="IPR003018">
    <property type="entry name" value="GAF"/>
</dbReference>
<reference evidence="18" key="1">
    <citation type="submission" date="2023-08" db="EMBL/GenBank/DDBJ databases">
        <title>Reference Genome Resource for the Citrus Pathogen Phytophthora citrophthora.</title>
        <authorList>
            <person name="Moller H."/>
            <person name="Coetzee B."/>
            <person name="Rose L.J."/>
            <person name="Van Niekerk J.M."/>
        </authorList>
    </citation>
    <scope>NUCLEOTIDE SEQUENCE</scope>
    <source>
        <strain evidence="18">STE-U-9442</strain>
    </source>
</reference>
<dbReference type="Pfam" id="PF01590">
    <property type="entry name" value="GAF"/>
    <property type="match status" value="6"/>
</dbReference>
<feature type="binding site" evidence="11">
    <location>
        <position position="1074"/>
    </location>
    <ligand>
        <name>AMP</name>
        <dbReference type="ChEBI" id="CHEBI:456215"/>
    </ligand>
</feature>
<gene>
    <name evidence="18" type="ORF">P3T76_003509</name>
</gene>
<evidence type="ECO:0000256" key="4">
    <source>
        <dbReference type="ARBA" id="ARBA00022535"/>
    </source>
</evidence>
<feature type="domain" description="PDEase" evidence="17">
    <location>
        <begin position="2332"/>
        <end position="2651"/>
    </location>
</feature>
<evidence type="ECO:0000256" key="16">
    <source>
        <dbReference type="SAM" id="Phobius"/>
    </source>
</evidence>
<evidence type="ECO:0000256" key="15">
    <source>
        <dbReference type="SAM" id="MobiDB-lite"/>
    </source>
</evidence>
<dbReference type="SMART" id="SM00065">
    <property type="entry name" value="GAF"/>
    <property type="match status" value="6"/>
</dbReference>
<evidence type="ECO:0000256" key="10">
    <source>
        <dbReference type="PIRSR" id="PIRSR623088-1"/>
    </source>
</evidence>
<sequence length="2691" mass="301255">MDDVKLVRVPVRELKVAMDAARTALDENRRLAVELGQAEEEARELELKLLKRQHQLDVCTGTRTDHRPYRPGELFKPMQPKRPRPKSEMFSSAGSMRNLIGEQAETLNQLTEREENLRALMDAMREISQASDSLDIVSNALRAAQHVLPAEKYTVGILHEKKDRVELYSNPPMDLTGKRYLTEEGSVLVDSATTFGRVVLTGTPLEVADVSGSEVVDVFEEQLELLEFEPEALLCAPIFNVHGILVGVFQVITRKILPELDLSSPASPPEPLWFSTTPRATLARLGRSQDSKQRRAFDARDKESFDYICVTTGTALWNLSLAKAHQAMQSRIECLLKLNRNIAAEVSASAVLHQIIAVSYELLRAEHIALYVRDEGTDEFFLFVSECKGEGFTAVTTSAKGRNKFGGKTSERLQYTQERVRHAEYDETFLKAHNGIVGVVMRTGQLVLTNSAPSHAAFDPKFDEMWTSLKSKQVLCAPVKDASGQVLAVVCATNKVDGDEFTADDALYLNYAAEAAGISLHKSNLLRSVLMSQRLTEARLQLADFVNSNGERAYSSNHGPDDEMSAAASVARFVRVVMTEGRKLLHCDRFGFLLVDPLKKELWITQEDGQSVRMPLTNGLSGLIATTGKTICTRDAYTHSHFDPTLDRKTGYRTTTVLGMPVFEDHTPINPKIVAVVMAINKKDDNDDNNNDKRRVVRHCVPFTVSDAECMTQYCREIQFALGRLSLDISYYKVVSDCGLGMPGEPLIESTDSQTQEQQVSDVNEPEIISSIVQKFCQSSELDALEEVAAAAIADDPDDVEESDDANDYDDKSSDSDEEEHVTTSFSAIPFPPRSPQRRISTTRENGHVIGVGDVTRWDFSTLDLSSADIYAATSVLFRSLGLLERFQVAQETFSTFLSHVASHYRQNAFHNLQHAFQVTHATYCLLRRSGVAHSYFARVEIFAMLVAALCHDLDHPGNTNDFEVKAHSQLALTHNDDAVLERHHCRVAFIILSHPGANLLARLPTRACFIYMRRLLIHCILATDMAKHFEKCKALEGLSKRHLLVNSNGGRGVRRSRSKHRFVFMAIIIHAADLSGQALPYTQAVRWGMRILSEFQQQAKNEAELHVPVDSFMTNLHHAKTRVTVQLNFINYVLRPIWLPLATLCPAVRVYADSLESNRERYKAELDKLQREATEIDDLARVYRLLWESKLAVALCLLIMARCVDRVLYTRITYDYTEFLWYFTNVILPIAFLVSSAPVVAYKIYFTDDITQEMREFPHYKYMLMALFDTLYNLLGAFPTPHIGLTYTADRGNMANVLNQLNLPFNMLLSYMFLETRFKRGHILGSILVLYGGMVNLIPALTGQDNANTPDPSVGWISLYIVSLVPAAASNVYKEIGLKDVDLDIWYANIWISFYQLIIGFATIWTVRIKAFSDPPVPWADFPSYVWKAHECFIGNAVELNGKDLPCDSGVLEVFLVFIVFNTMYNQLMLYIFKEGSSVLFVVSSAVGLPLTDLLYMIPLLTGKFAGQAFTIYDGFALFVLVMGLLVYHSEKEERKRGTQSVEKSPMYASPSLQKTHLMRKRRGKVVYRQSPMIIRSGSGSDISQRLLARTGANRTSNYGSNGNTVRQAGDNGYQPCKMVFVPADALKTVVCSVREQTAEKQRLLARLEESRKRVQMLQNRSATVESRLLEHRSSSVNASFSVEKGDGSNSQTIAFPSALGGTSGGIVTMQKRVSQLETLMTLAKEVSAQSSFESVIERTLRAALQLVRADKFTLGILHERRNVLDVFSTLRNETDADVDLSFVKVDVINEGFVVPDSPTVFGRVIMTGRPFAINDSDTHAIFQSQRGKSNNSGDGSPQALLCLPIRNAHHAVVGVLQVITTSKSSSIVSAATDNTILASPSFTDTDITNLEFIAVVAGATIWNLVLSRQRQTAQHRIEGLLKLHRNISMESVSSSAVLDQVLSVCHELVGTERIGLFIKIDGEDELYIASAADIVRGEYVPITKGIAGYVARTGETVITNDAYSHPLFDSTLDQKTGFLTKRILCLPVKSPEGTILAVLSAVNKVDGMDFTSEDAVFLNYAAEAVGTSLHKASLHREVRTSQKLIEARLRLTTFISESTDIAEFVDMVMELGKEIMECDRFGLLLIDHFKHELWITPRVGGESIRSPINRGISGLVATTGETVCTRDAYKHELFDPSVDMKTGYRTTSVLCMPVFEDHSITIPPKVVAVAMCINKKEGAHVVAFTKTDREIMTKYCAEVQFALGRLSLDISYYKVVSDCVAVSRTGVDTNARVLKRMSTSSCIDKFSETDIISSIVHKYCHSGDDQASVSKKKAVPSFAALLPAIKKKSHEDDEVPFPREILFTHGRDEPLDHWDTETVSLSSSEVSMSCGIIFRAYGFMDAFRISSEKFSAFTTNVANYYRSNSFHNFQHGFQVMVAMHIMLRTECRRYFSGLEIFAMLIASLCHDIDHPGNTNDFELKMLSPMALTHNDDAVLERHHCRVTFIILNHKSAKILQHLDRERHKRVRQLIISCILATDMSKHFEKCKILEGLTRRQLGDKRPIFMGILMHAADISHYALPFPQAQEWGARLLDEFQNQAAAEAEHGVPTDYFMQNLENKRVRITVHLNFINYVVRPIWLPLTSLCHHLRFYTDSLERNFETYRQQLNKNVNNVAPTPSTATLTSTPIPPQPTNRTVLLSSPRNTHNNLS</sequence>
<feature type="active site" description="Proton donor" evidence="10">
    <location>
        <position position="911"/>
    </location>
</feature>
<evidence type="ECO:0000313" key="18">
    <source>
        <dbReference type="EMBL" id="KAK1944976.1"/>
    </source>
</evidence>
<dbReference type="PROSITE" id="PS00126">
    <property type="entry name" value="PDEASE_I_1"/>
    <property type="match status" value="2"/>
</dbReference>
<dbReference type="InterPro" id="IPR029016">
    <property type="entry name" value="GAF-like_dom_sf"/>
</dbReference>
<feature type="transmembrane region" description="Helical" evidence="16">
    <location>
        <begin position="1354"/>
        <end position="1374"/>
    </location>
</feature>
<feature type="transmembrane region" description="Helical" evidence="16">
    <location>
        <begin position="1298"/>
        <end position="1315"/>
    </location>
</feature>
<evidence type="ECO:0000256" key="13">
    <source>
        <dbReference type="RuleBase" id="RU363067"/>
    </source>
</evidence>
<feature type="region of interest" description="Disordered" evidence="15">
    <location>
        <begin position="2653"/>
        <end position="2691"/>
    </location>
</feature>
<dbReference type="GO" id="GO:0016020">
    <property type="term" value="C:membrane"/>
    <property type="evidence" value="ECO:0007669"/>
    <property type="project" value="UniProtKB-SubCell"/>
</dbReference>
<feature type="coiled-coil region" evidence="14">
    <location>
        <begin position="1153"/>
        <end position="1180"/>
    </location>
</feature>
<comment type="caution">
    <text evidence="18">The sequence shown here is derived from an EMBL/GenBank/DDBJ whole genome shotgun (WGS) entry which is preliminary data.</text>
</comment>
<feature type="binding site" evidence="11">
    <location>
        <position position="953"/>
    </location>
    <ligand>
        <name>AMP</name>
        <dbReference type="ChEBI" id="CHEBI:456215"/>
    </ligand>
</feature>
<dbReference type="Gene3D" id="3.30.450.40">
    <property type="match status" value="6"/>
</dbReference>
<evidence type="ECO:0000256" key="8">
    <source>
        <dbReference type="ARBA" id="ARBA00022989"/>
    </source>
</evidence>
<dbReference type="EMBL" id="JASMQC010000005">
    <property type="protein sequence ID" value="KAK1944976.1"/>
    <property type="molecule type" value="Genomic_DNA"/>
</dbReference>
<dbReference type="Gene3D" id="1.10.1300.10">
    <property type="entry name" value="3'5'-cyclic nucleotide phosphodiesterase, catalytic domain"/>
    <property type="match status" value="2"/>
</dbReference>
<dbReference type="Proteomes" id="UP001259832">
    <property type="component" value="Unassembled WGS sequence"/>
</dbReference>
<dbReference type="EC" id="3.1.4.-" evidence="13"/>
<dbReference type="PRINTS" id="PR00387">
    <property type="entry name" value="PDIESTERASE1"/>
</dbReference>
<dbReference type="Pfam" id="PF08627">
    <property type="entry name" value="CRT-like"/>
    <property type="match status" value="1"/>
</dbReference>
<feature type="binding site" evidence="11">
    <location>
        <position position="1127"/>
    </location>
    <ligand>
        <name>AMP</name>
        <dbReference type="ChEBI" id="CHEBI:456215"/>
    </ligand>
</feature>
<feature type="region of interest" description="Disordered" evidence="15">
    <location>
        <begin position="792"/>
        <end position="842"/>
    </location>
</feature>
<dbReference type="InterPro" id="IPR023088">
    <property type="entry name" value="PDEase"/>
</dbReference>
<proteinExistence type="inferred from homology"/>
<feature type="binding site" evidence="12">
    <location>
        <position position="953"/>
    </location>
    <ligand>
        <name>Zn(2+)</name>
        <dbReference type="ChEBI" id="CHEBI:29105"/>
        <label>2</label>
    </ligand>
</feature>
<feature type="compositionally biased region" description="Low complexity" evidence="15">
    <location>
        <begin position="2656"/>
        <end position="2667"/>
    </location>
</feature>
<keyword evidence="7 13" id="KW-0378">Hydrolase</keyword>
<keyword evidence="6 12" id="KW-0479">Metal-binding</keyword>
<keyword evidence="19" id="KW-1185">Reference proteome</keyword>
<dbReference type="InterPro" id="IPR036971">
    <property type="entry name" value="PDEase_catalytic_dom_sf"/>
</dbReference>
<evidence type="ECO:0000256" key="11">
    <source>
        <dbReference type="PIRSR" id="PIRSR623088-2"/>
    </source>
</evidence>
<dbReference type="GO" id="GO:0046872">
    <property type="term" value="F:metal ion binding"/>
    <property type="evidence" value="ECO:0007669"/>
    <property type="project" value="UniProtKB-KW"/>
</dbReference>
<feature type="transmembrane region" description="Helical" evidence="16">
    <location>
        <begin position="1480"/>
        <end position="1499"/>
    </location>
</feature>
<keyword evidence="14" id="KW-0175">Coiled coil</keyword>
<dbReference type="InterPro" id="IPR013936">
    <property type="entry name" value="CRT-like"/>
</dbReference>
<keyword evidence="9 16" id="KW-0472">Membrane</keyword>
<feature type="coiled-coil region" evidence="14">
    <location>
        <begin position="21"/>
        <end position="55"/>
    </location>
</feature>
<feature type="compositionally biased region" description="Polar residues" evidence="15">
    <location>
        <begin position="2674"/>
        <end position="2691"/>
    </location>
</feature>
<evidence type="ECO:0000259" key="17">
    <source>
        <dbReference type="PROSITE" id="PS51845"/>
    </source>
</evidence>
<name>A0AAD9LQS8_9STRA</name>
<comment type="similarity">
    <text evidence="2">Belongs to the CRT-like transporter family.</text>
</comment>
<dbReference type="SUPFAM" id="SSF109604">
    <property type="entry name" value="HD-domain/PDEase-like"/>
    <property type="match status" value="2"/>
</dbReference>
<dbReference type="PANTHER" id="PTHR11347">
    <property type="entry name" value="CYCLIC NUCLEOTIDE PHOSPHODIESTERASE"/>
    <property type="match status" value="1"/>
</dbReference>
<comment type="cofactor">
    <cofactor evidence="13">
        <name>a divalent metal cation</name>
        <dbReference type="ChEBI" id="CHEBI:60240"/>
    </cofactor>
    <text evidence="13">Binds 2 divalent metal cations per subunit. Site 1 may preferentially bind zinc ions, while site 2 has a preference for magnesium and/or manganese ions.</text>
</comment>
<dbReference type="InterPro" id="IPR003607">
    <property type="entry name" value="HD/PDEase_dom"/>
</dbReference>
<dbReference type="InterPro" id="IPR002073">
    <property type="entry name" value="PDEase_catalytic_dom"/>
</dbReference>
<evidence type="ECO:0000256" key="6">
    <source>
        <dbReference type="ARBA" id="ARBA00022723"/>
    </source>
</evidence>
<dbReference type="GO" id="GO:0007165">
    <property type="term" value="P:signal transduction"/>
    <property type="evidence" value="ECO:0007669"/>
    <property type="project" value="InterPro"/>
</dbReference>
<evidence type="ECO:0000256" key="2">
    <source>
        <dbReference type="ARBA" id="ARBA00006690"/>
    </source>
</evidence>
<dbReference type="SMART" id="SM00471">
    <property type="entry name" value="HDc"/>
    <property type="match status" value="2"/>
</dbReference>
<evidence type="ECO:0000313" key="19">
    <source>
        <dbReference type="Proteomes" id="UP001259832"/>
    </source>
</evidence>
<feature type="binding site" evidence="12">
    <location>
        <position position="952"/>
    </location>
    <ligand>
        <name>Zn(2+)</name>
        <dbReference type="ChEBI" id="CHEBI:29105"/>
        <label>1</label>
    </ligand>
</feature>
<feature type="domain" description="PDEase" evidence="17">
    <location>
        <begin position="832"/>
        <end position="1170"/>
    </location>
</feature>
<comment type="similarity">
    <text evidence="13">Belongs to the cyclic nucleotide phosphodiesterase family.</text>
</comment>
<keyword evidence="4" id="KW-0140">cGMP</keyword>
<keyword evidence="3" id="KW-0813">Transport</keyword>
<feature type="binding site" evidence="12">
    <location>
        <position position="1074"/>
    </location>
    <ligand>
        <name>Zn(2+)</name>
        <dbReference type="ChEBI" id="CHEBI:29105"/>
        <label>1</label>
    </ligand>
</feature>
<evidence type="ECO:0000256" key="12">
    <source>
        <dbReference type="PIRSR" id="PIRSR623088-3"/>
    </source>
</evidence>
<feature type="binding site" evidence="12">
    <location>
        <position position="915"/>
    </location>
    <ligand>
        <name>Zn(2+)</name>
        <dbReference type="ChEBI" id="CHEBI:29105"/>
        <label>1</label>
    </ligand>
</feature>
<dbReference type="CDD" id="cd00077">
    <property type="entry name" value="HDc"/>
    <property type="match status" value="2"/>
</dbReference>
<accession>A0AAD9LQS8</accession>
<evidence type="ECO:0000256" key="1">
    <source>
        <dbReference type="ARBA" id="ARBA00004141"/>
    </source>
</evidence>
<feature type="binding site" evidence="11">
    <location>
        <begin position="911"/>
        <end position="915"/>
    </location>
    <ligand>
        <name>AMP</name>
        <dbReference type="ChEBI" id="CHEBI:456215"/>
    </ligand>
</feature>
<dbReference type="GO" id="GO:0004114">
    <property type="term" value="F:3',5'-cyclic-nucleotide phosphodiesterase activity"/>
    <property type="evidence" value="ECO:0007669"/>
    <property type="project" value="InterPro"/>
</dbReference>
<dbReference type="Pfam" id="PF00233">
    <property type="entry name" value="PDEase_I"/>
    <property type="match status" value="2"/>
</dbReference>
<evidence type="ECO:0000256" key="3">
    <source>
        <dbReference type="ARBA" id="ARBA00022448"/>
    </source>
</evidence>
<feature type="transmembrane region" description="Helical" evidence="16">
    <location>
        <begin position="1386"/>
        <end position="1408"/>
    </location>
</feature>
<organism evidence="18 19">
    <name type="scientific">Phytophthora citrophthora</name>
    <dbReference type="NCBI Taxonomy" id="4793"/>
    <lineage>
        <taxon>Eukaryota</taxon>
        <taxon>Sar</taxon>
        <taxon>Stramenopiles</taxon>
        <taxon>Oomycota</taxon>
        <taxon>Peronosporomycetes</taxon>
        <taxon>Peronosporales</taxon>
        <taxon>Peronosporaceae</taxon>
        <taxon>Phytophthora</taxon>
    </lineage>
</organism>
<dbReference type="SUPFAM" id="SSF55781">
    <property type="entry name" value="GAF domain-like"/>
    <property type="match status" value="6"/>
</dbReference>
<dbReference type="PROSITE" id="PS51845">
    <property type="entry name" value="PDEASE_I_2"/>
    <property type="match status" value="2"/>
</dbReference>
<feature type="compositionally biased region" description="Acidic residues" evidence="15">
    <location>
        <begin position="795"/>
        <end position="808"/>
    </location>
</feature>
<dbReference type="InterPro" id="IPR023174">
    <property type="entry name" value="PDEase_CS"/>
</dbReference>
<keyword evidence="8 16" id="KW-1133">Transmembrane helix</keyword>
<evidence type="ECO:0000256" key="5">
    <source>
        <dbReference type="ARBA" id="ARBA00022692"/>
    </source>
</evidence>
<comment type="subcellular location">
    <subcellularLocation>
        <location evidence="1">Membrane</location>
        <topology evidence="1">Multi-pass membrane protein</topology>
    </subcellularLocation>
</comment>
<feature type="transmembrane region" description="Helical" evidence="16">
    <location>
        <begin position="1455"/>
        <end position="1473"/>
    </location>
</feature>
<feature type="transmembrane region" description="Helical" evidence="16">
    <location>
        <begin position="1222"/>
        <end position="1243"/>
    </location>
</feature>